<keyword evidence="3" id="KW-1185">Reference proteome</keyword>
<feature type="region of interest" description="Disordered" evidence="1">
    <location>
        <begin position="235"/>
        <end position="257"/>
    </location>
</feature>
<dbReference type="Proteomes" id="UP000579153">
    <property type="component" value="Unassembled WGS sequence"/>
</dbReference>
<dbReference type="RefSeq" id="WP_221519147.1">
    <property type="nucleotide sequence ID" value="NZ_JACHMB010000001.1"/>
</dbReference>
<reference evidence="2 3" key="1">
    <citation type="submission" date="2020-08" db="EMBL/GenBank/DDBJ databases">
        <title>Sequencing the genomes of 1000 actinobacteria strains.</title>
        <authorList>
            <person name="Klenk H.-P."/>
        </authorList>
    </citation>
    <scope>NUCLEOTIDE SEQUENCE [LARGE SCALE GENOMIC DNA]</scope>
    <source>
        <strain evidence="2 3">DSM 45507</strain>
    </source>
</reference>
<dbReference type="EMBL" id="JACHMB010000001">
    <property type="protein sequence ID" value="MBB5773737.1"/>
    <property type="molecule type" value="Genomic_DNA"/>
</dbReference>
<gene>
    <name evidence="2" type="ORF">HD596_000493</name>
</gene>
<feature type="compositionally biased region" description="Basic and acidic residues" evidence="1">
    <location>
        <begin position="239"/>
        <end position="257"/>
    </location>
</feature>
<evidence type="ECO:0000256" key="1">
    <source>
        <dbReference type="SAM" id="MobiDB-lite"/>
    </source>
</evidence>
<accession>A0A7W9FY72</accession>
<organism evidence="2 3">
    <name type="scientific">Nonomuraea jabiensis</name>
    <dbReference type="NCBI Taxonomy" id="882448"/>
    <lineage>
        <taxon>Bacteria</taxon>
        <taxon>Bacillati</taxon>
        <taxon>Actinomycetota</taxon>
        <taxon>Actinomycetes</taxon>
        <taxon>Streptosporangiales</taxon>
        <taxon>Streptosporangiaceae</taxon>
        <taxon>Nonomuraea</taxon>
    </lineage>
</organism>
<evidence type="ECO:0000313" key="2">
    <source>
        <dbReference type="EMBL" id="MBB5773737.1"/>
    </source>
</evidence>
<feature type="region of interest" description="Disordered" evidence="1">
    <location>
        <begin position="1"/>
        <end position="40"/>
    </location>
</feature>
<name>A0A7W9FY72_9ACTN</name>
<sequence length="257" mass="28230">MPSSEKGPRSKSRGGNSQPPGFKKSHPAPAGQRPAPQVTASDLQAALDARFNQLSSDLEKTVKKHVRQALKAEIRQEVELEIRAEIAAKVHREMAVRLADLVREHQHLDPATILQDFVRQATELLSSSSQPAADTLTQQELVEALRQAVLDAFRARRLHLAHLAELDSHLREATDLEGIRLLVDEWIAVTGLKRVTAPTENPECFTTVNPSADGPYLAVVRPAYVDMATRKTIRSGQLRHTDDPASAIHDDSPVGGH</sequence>
<comment type="caution">
    <text evidence="2">The sequence shown here is derived from an EMBL/GenBank/DDBJ whole genome shotgun (WGS) entry which is preliminary data.</text>
</comment>
<evidence type="ECO:0000313" key="3">
    <source>
        <dbReference type="Proteomes" id="UP000579153"/>
    </source>
</evidence>
<dbReference type="AlphaFoldDB" id="A0A7W9FY72"/>
<protein>
    <submittedName>
        <fullName evidence="2">Uncharacterized protein</fullName>
    </submittedName>
</protein>
<proteinExistence type="predicted"/>